<comment type="similarity">
    <text evidence="10 11">Belongs to the TRAFAC class myosin-kinesin ATPase superfamily. Kinesin family.</text>
</comment>
<dbReference type="InterPro" id="IPR001752">
    <property type="entry name" value="Kinesin_motor_dom"/>
</dbReference>
<keyword evidence="6 10" id="KW-0067">ATP-binding</keyword>
<dbReference type="PROSITE" id="PS50067">
    <property type="entry name" value="KINESIN_MOTOR_2"/>
    <property type="match status" value="1"/>
</dbReference>
<evidence type="ECO:0000256" key="6">
    <source>
        <dbReference type="ARBA" id="ARBA00022840"/>
    </source>
</evidence>
<evidence type="ECO:0000313" key="15">
    <source>
        <dbReference type="Proteomes" id="UP001374579"/>
    </source>
</evidence>
<feature type="compositionally biased region" description="Polar residues" evidence="12">
    <location>
        <begin position="244"/>
        <end position="256"/>
    </location>
</feature>
<dbReference type="PRINTS" id="PR00380">
    <property type="entry name" value="KINESINHEAVY"/>
</dbReference>
<gene>
    <name evidence="14" type="ORF">V1264_007051</name>
</gene>
<dbReference type="InterPro" id="IPR047149">
    <property type="entry name" value="KIF11-like"/>
</dbReference>
<comment type="caution">
    <text evidence="14">The sequence shown here is derived from an EMBL/GenBank/DDBJ whole genome shotgun (WGS) entry which is preliminary data.</text>
</comment>
<dbReference type="SUPFAM" id="SSF52540">
    <property type="entry name" value="P-loop containing nucleoside triphosphate hydrolases"/>
    <property type="match status" value="1"/>
</dbReference>
<evidence type="ECO:0000256" key="11">
    <source>
        <dbReference type="RuleBase" id="RU000394"/>
    </source>
</evidence>
<evidence type="ECO:0000256" key="8">
    <source>
        <dbReference type="ARBA" id="ARBA00023175"/>
    </source>
</evidence>
<keyword evidence="2" id="KW-0963">Cytoplasm</keyword>
<dbReference type="AlphaFoldDB" id="A0AAN9AVD2"/>
<keyword evidence="3" id="KW-0597">Phosphoprotein</keyword>
<protein>
    <recommendedName>
        <fullName evidence="11">Kinesin-like protein</fullName>
    </recommendedName>
</protein>
<feature type="binding site" evidence="10">
    <location>
        <begin position="153"/>
        <end position="160"/>
    </location>
    <ligand>
        <name>ATP</name>
        <dbReference type="ChEBI" id="CHEBI:30616"/>
    </ligand>
</feature>
<evidence type="ECO:0000256" key="1">
    <source>
        <dbReference type="ARBA" id="ARBA00004186"/>
    </source>
</evidence>
<feature type="region of interest" description="Disordered" evidence="12">
    <location>
        <begin position="513"/>
        <end position="543"/>
    </location>
</feature>
<evidence type="ECO:0000256" key="10">
    <source>
        <dbReference type="PROSITE-ProRule" id="PRU00283"/>
    </source>
</evidence>
<dbReference type="EMBL" id="JBAMIC010000019">
    <property type="protein sequence ID" value="KAK7093265.1"/>
    <property type="molecule type" value="Genomic_DNA"/>
</dbReference>
<dbReference type="GO" id="GO:0005634">
    <property type="term" value="C:nucleus"/>
    <property type="evidence" value="ECO:0007669"/>
    <property type="project" value="TreeGrafter"/>
</dbReference>
<evidence type="ECO:0000256" key="4">
    <source>
        <dbReference type="ARBA" id="ARBA00022701"/>
    </source>
</evidence>
<feature type="region of interest" description="Disordered" evidence="12">
    <location>
        <begin position="244"/>
        <end position="263"/>
    </location>
</feature>
<dbReference type="Gene3D" id="3.40.850.10">
    <property type="entry name" value="Kinesin motor domain"/>
    <property type="match status" value="1"/>
</dbReference>
<organism evidence="14 15">
    <name type="scientific">Littorina saxatilis</name>
    <dbReference type="NCBI Taxonomy" id="31220"/>
    <lineage>
        <taxon>Eukaryota</taxon>
        <taxon>Metazoa</taxon>
        <taxon>Spiralia</taxon>
        <taxon>Lophotrochozoa</taxon>
        <taxon>Mollusca</taxon>
        <taxon>Gastropoda</taxon>
        <taxon>Caenogastropoda</taxon>
        <taxon>Littorinimorpha</taxon>
        <taxon>Littorinoidea</taxon>
        <taxon>Littorinidae</taxon>
        <taxon>Littorina</taxon>
    </lineage>
</organism>
<dbReference type="GO" id="GO:0072686">
    <property type="term" value="C:mitotic spindle"/>
    <property type="evidence" value="ECO:0007669"/>
    <property type="project" value="TreeGrafter"/>
</dbReference>
<feature type="domain" description="Kinesin motor" evidence="13">
    <location>
        <begin position="57"/>
        <end position="506"/>
    </location>
</feature>
<keyword evidence="5 10" id="KW-0547">Nucleotide-binding</keyword>
<evidence type="ECO:0000256" key="5">
    <source>
        <dbReference type="ARBA" id="ARBA00022741"/>
    </source>
</evidence>
<dbReference type="PANTHER" id="PTHR47970:SF29">
    <property type="entry name" value="KINESIN FAMILY MEMBER 20B"/>
    <property type="match status" value="1"/>
</dbReference>
<reference evidence="14 15" key="1">
    <citation type="submission" date="2024-02" db="EMBL/GenBank/DDBJ databases">
        <title>Chromosome-scale genome assembly of the rough periwinkle Littorina saxatilis.</title>
        <authorList>
            <person name="De Jode A."/>
            <person name="Faria R."/>
            <person name="Formenti G."/>
            <person name="Sims Y."/>
            <person name="Smith T.P."/>
            <person name="Tracey A."/>
            <person name="Wood J.M.D."/>
            <person name="Zagrodzka Z.B."/>
            <person name="Johannesson K."/>
            <person name="Butlin R.K."/>
            <person name="Leder E.H."/>
        </authorList>
    </citation>
    <scope>NUCLEOTIDE SEQUENCE [LARGE SCALE GENOMIC DNA]</scope>
    <source>
        <strain evidence="14">Snail1</strain>
        <tissue evidence="14">Muscle</tissue>
    </source>
</reference>
<keyword evidence="8 10" id="KW-0505">Motor protein</keyword>
<dbReference type="PANTHER" id="PTHR47970">
    <property type="entry name" value="KINESIN-LIKE PROTEIN KIF11"/>
    <property type="match status" value="1"/>
</dbReference>
<name>A0AAN9AVD2_9CAEN</name>
<proteinExistence type="inferred from homology"/>
<dbReference type="GO" id="GO:0005524">
    <property type="term" value="F:ATP binding"/>
    <property type="evidence" value="ECO:0007669"/>
    <property type="project" value="UniProtKB-UniRule"/>
</dbReference>
<comment type="subcellular location">
    <subcellularLocation>
        <location evidence="1">Cytoplasm</location>
        <location evidence="1">Cytoskeleton</location>
        <location evidence="1">Spindle</location>
    </subcellularLocation>
</comment>
<evidence type="ECO:0000256" key="3">
    <source>
        <dbReference type="ARBA" id="ARBA00022553"/>
    </source>
</evidence>
<keyword evidence="4 11" id="KW-0493">Microtubule</keyword>
<dbReference type="GO" id="GO:0007018">
    <property type="term" value="P:microtubule-based movement"/>
    <property type="evidence" value="ECO:0007669"/>
    <property type="project" value="InterPro"/>
</dbReference>
<evidence type="ECO:0000256" key="7">
    <source>
        <dbReference type="ARBA" id="ARBA00023054"/>
    </source>
</evidence>
<dbReference type="InterPro" id="IPR027417">
    <property type="entry name" value="P-loop_NTPase"/>
</dbReference>
<dbReference type="GO" id="GO:0005876">
    <property type="term" value="C:spindle microtubule"/>
    <property type="evidence" value="ECO:0007669"/>
    <property type="project" value="TreeGrafter"/>
</dbReference>
<evidence type="ECO:0000256" key="2">
    <source>
        <dbReference type="ARBA" id="ARBA00022490"/>
    </source>
</evidence>
<dbReference type="PROSITE" id="PS00411">
    <property type="entry name" value="KINESIN_MOTOR_1"/>
    <property type="match status" value="1"/>
</dbReference>
<evidence type="ECO:0000256" key="12">
    <source>
        <dbReference type="SAM" id="MobiDB-lite"/>
    </source>
</evidence>
<dbReference type="Pfam" id="PF00225">
    <property type="entry name" value="Kinesin"/>
    <property type="match status" value="1"/>
</dbReference>
<dbReference type="InterPro" id="IPR019821">
    <property type="entry name" value="Kinesin_motor_CS"/>
</dbReference>
<keyword evidence="9" id="KW-0206">Cytoskeleton</keyword>
<evidence type="ECO:0000259" key="13">
    <source>
        <dbReference type="PROSITE" id="PS50067"/>
    </source>
</evidence>
<dbReference type="GO" id="GO:0090307">
    <property type="term" value="P:mitotic spindle assembly"/>
    <property type="evidence" value="ECO:0007669"/>
    <property type="project" value="TreeGrafter"/>
</dbReference>
<dbReference type="SMART" id="SM00129">
    <property type="entry name" value="KISc"/>
    <property type="match status" value="1"/>
</dbReference>
<accession>A0AAN9AVD2</accession>
<dbReference type="Proteomes" id="UP001374579">
    <property type="component" value="Unassembled WGS sequence"/>
</dbReference>
<keyword evidence="15" id="KW-1185">Reference proteome</keyword>
<dbReference type="GO" id="GO:0051231">
    <property type="term" value="P:spindle elongation"/>
    <property type="evidence" value="ECO:0007669"/>
    <property type="project" value="TreeGrafter"/>
</dbReference>
<evidence type="ECO:0000313" key="14">
    <source>
        <dbReference type="EMBL" id="KAK7093265.1"/>
    </source>
</evidence>
<dbReference type="GO" id="GO:0008017">
    <property type="term" value="F:microtubule binding"/>
    <property type="evidence" value="ECO:0007669"/>
    <property type="project" value="InterPro"/>
</dbReference>
<dbReference type="InterPro" id="IPR036961">
    <property type="entry name" value="Kinesin_motor_dom_sf"/>
</dbReference>
<dbReference type="GO" id="GO:0008574">
    <property type="term" value="F:plus-end-directed microtubule motor activity"/>
    <property type="evidence" value="ECO:0007669"/>
    <property type="project" value="TreeGrafter"/>
</dbReference>
<keyword evidence="7" id="KW-0175">Coiled coil</keyword>
<evidence type="ECO:0000256" key="9">
    <source>
        <dbReference type="ARBA" id="ARBA00023212"/>
    </source>
</evidence>
<sequence length="543" mass="61410">MADSRRYFSEIMNTNTIPMETEEDDEEKARIYKDPMKRNLLDDFDKTMPLDVVSDERMSVFLRVRPFSGQEAEGDENQGCVVVQNNNMVKANAPKDSHTYKAQLYGLNKASHTFTFSKVFPESTTQKEFFDSTMLKLVQDFIEGQNCLVFTYGVTNSGKTYTIQGNPRNAGVLPRGLDVLFNSINGKQWPGMDLKPHMFCDVVKLSPEQEETERKLKERTLKLNSSEDHDVMTLLGDDASDQSVMNATGHSDSSTCADKKPGLHDSQESLIAEVENRVREETAIDVTVQGQIRFSVWVSFAEIYNEQIFDLLEPLPKKKNAKRPVLKLSDDRRGSPYIKGLKEINVTSADEAYKLLTIGQRNLKTACTRLNHCSSRSHCIFNIKVIRVPDKGNPRMARVSMLSLCDLAGSERHSKTHTTGDRLKEAGNINTSLLTLGRCIELLRYNQQHKEKEKIIPFRDSRLTRLFQNFFCGRGKAAMIVNVSQCASMFDETLNVFKFSAIAKQVVMPPKPVEKLAEPRQRKTKSSARASSICWDPSATPCE</sequence>